<dbReference type="Pfam" id="PF02589">
    <property type="entry name" value="LUD_dom"/>
    <property type="match status" value="1"/>
</dbReference>
<evidence type="ECO:0000256" key="2">
    <source>
        <dbReference type="ARBA" id="ARBA00022485"/>
    </source>
</evidence>
<keyword evidence="1" id="KW-0813">Transport</keyword>
<dbReference type="RefSeq" id="WP_271313184.1">
    <property type="nucleotide sequence ID" value="NZ_JABXJJ020000007.1"/>
</dbReference>
<dbReference type="InterPro" id="IPR024569">
    <property type="entry name" value="LutB_C"/>
</dbReference>
<dbReference type="Gene3D" id="1.10.1060.10">
    <property type="entry name" value="Alpha-helical ferredoxin"/>
    <property type="match status" value="1"/>
</dbReference>
<dbReference type="GO" id="GO:0006089">
    <property type="term" value="P:lactate metabolic process"/>
    <property type="evidence" value="ECO:0007669"/>
    <property type="project" value="InterPro"/>
</dbReference>
<accession>A0AA90H1P4</accession>
<dbReference type="GO" id="GO:0046872">
    <property type="term" value="F:metal ion binding"/>
    <property type="evidence" value="ECO:0007669"/>
    <property type="project" value="UniProtKB-KW"/>
</dbReference>
<keyword evidence="3" id="KW-0479">Metal-binding</keyword>
<feature type="region of interest" description="Disordered" evidence="8">
    <location>
        <begin position="430"/>
        <end position="455"/>
    </location>
</feature>
<evidence type="ECO:0000256" key="5">
    <source>
        <dbReference type="ARBA" id="ARBA00022982"/>
    </source>
</evidence>
<gene>
    <name evidence="12" type="ORF">POF50_006565</name>
</gene>
<dbReference type="InterPro" id="IPR037171">
    <property type="entry name" value="NagB/RpiA_transferase-like"/>
</dbReference>
<dbReference type="PANTHER" id="PTHR47153">
    <property type="entry name" value="LACTATE UTILIZATION PROTEIN B"/>
    <property type="match status" value="1"/>
</dbReference>
<dbReference type="AlphaFoldDB" id="A0AA90H1P4"/>
<dbReference type="SUPFAM" id="SSF100950">
    <property type="entry name" value="NagB/RpiA/CoA transferase-like"/>
    <property type="match status" value="1"/>
</dbReference>
<evidence type="ECO:0000256" key="6">
    <source>
        <dbReference type="ARBA" id="ARBA00023004"/>
    </source>
</evidence>
<dbReference type="SUPFAM" id="SSF54862">
    <property type="entry name" value="4Fe-4S ferredoxins"/>
    <property type="match status" value="1"/>
</dbReference>
<feature type="domain" description="4Fe-4S ferredoxin-type" evidence="11">
    <location>
        <begin position="315"/>
        <end position="384"/>
    </location>
</feature>
<evidence type="ECO:0000256" key="7">
    <source>
        <dbReference type="ARBA" id="ARBA00023014"/>
    </source>
</evidence>
<dbReference type="InterPro" id="IPR017896">
    <property type="entry name" value="4Fe4S_Fe-S-bd"/>
</dbReference>
<dbReference type="GO" id="GO:0051539">
    <property type="term" value="F:4 iron, 4 sulfur cluster binding"/>
    <property type="evidence" value="ECO:0007669"/>
    <property type="project" value="UniProtKB-KW"/>
</dbReference>
<evidence type="ECO:0000259" key="9">
    <source>
        <dbReference type="Pfam" id="PF02589"/>
    </source>
</evidence>
<dbReference type="PANTHER" id="PTHR47153:SF2">
    <property type="entry name" value="LACTATE UTILIZATION PROTEIN B"/>
    <property type="match status" value="1"/>
</dbReference>
<dbReference type="InterPro" id="IPR017900">
    <property type="entry name" value="4Fe4S_Fe_S_CS"/>
</dbReference>
<comment type="caution">
    <text evidence="12">The sequence shown here is derived from an EMBL/GenBank/DDBJ whole genome shotgun (WGS) entry which is preliminary data.</text>
</comment>
<keyword evidence="7" id="KW-0411">Iron-sulfur</keyword>
<protein>
    <submittedName>
        <fullName evidence="12">Lactate utilization protein B</fullName>
    </submittedName>
</protein>
<evidence type="ECO:0000259" key="10">
    <source>
        <dbReference type="Pfam" id="PF11870"/>
    </source>
</evidence>
<reference evidence="12" key="1">
    <citation type="submission" date="2023-05" db="EMBL/GenBank/DDBJ databases">
        <title>Streptantibioticus silvisoli sp. nov., acidotolerant actinomycetes 1 from pine litter.</title>
        <authorList>
            <person name="Swiecimska M."/>
            <person name="Golinska P."/>
            <person name="Sangal V."/>
            <person name="Wachnowicz B."/>
            <person name="Goodfellow M."/>
        </authorList>
    </citation>
    <scope>NUCLEOTIDE SEQUENCE</scope>
    <source>
        <strain evidence="12">SL13</strain>
    </source>
</reference>
<sequence length="473" mass="51336">MTGTYLGMPAFPEAAASAVNDTVLRGNLTRATHTIRDKRALAVAELDDWAALRQAGKDIKDRTLRHLDDYLLQVEEKVTAAGGVVHWAADADEANRIVTELVRATGESEVVKVKSMATQEIGLNEALAAEGITAYETDLAELIVQLGDDRPSHILVPAIHRNRGEIRDIFREKMARWGRPAPEGLTDTPAELAEAARLHLREKFLRAKVAISGANFMVAETGTLVVLESEGNGRMCLTLPETLISVVGIEKVIPEWRDLEVYLQLLPRSSTAERMNPYTSTWTGTTDGDGPGTFHLVLLDNGRTDTLADEVGRQALRCIRCSACLNVCPVYERAGGHAYGSAYPGPIGAILTPQLRGTASEIDASLPYASSLCGACYEVCPVAIDIPEVLVHLRERVADQGGAGHRLEKAAMKAAGWLLNHPAALEAGERAASATRRLHPSRLPGPGAGAWTRSRDLPDVPAESFRTWWKRNR</sequence>
<proteinExistence type="predicted"/>
<dbReference type="EMBL" id="JABXJJ020000007">
    <property type="protein sequence ID" value="MDI5969010.1"/>
    <property type="molecule type" value="Genomic_DNA"/>
</dbReference>
<organism evidence="12">
    <name type="scientific">Streptantibioticus silvisoli</name>
    <dbReference type="NCBI Taxonomy" id="2705255"/>
    <lineage>
        <taxon>Bacteria</taxon>
        <taxon>Bacillati</taxon>
        <taxon>Actinomycetota</taxon>
        <taxon>Actinomycetes</taxon>
        <taxon>Kitasatosporales</taxon>
        <taxon>Streptomycetaceae</taxon>
        <taxon>Streptantibioticus</taxon>
    </lineage>
</organism>
<keyword evidence="4" id="KW-0677">Repeat</keyword>
<keyword evidence="6" id="KW-0408">Iron</keyword>
<keyword evidence="2" id="KW-0004">4Fe-4S</keyword>
<evidence type="ECO:0000256" key="4">
    <source>
        <dbReference type="ARBA" id="ARBA00022737"/>
    </source>
</evidence>
<evidence type="ECO:0000313" key="12">
    <source>
        <dbReference type="EMBL" id="MDI5969010.1"/>
    </source>
</evidence>
<dbReference type="Pfam" id="PF13183">
    <property type="entry name" value="Fer4_8"/>
    <property type="match status" value="1"/>
</dbReference>
<evidence type="ECO:0000259" key="11">
    <source>
        <dbReference type="Pfam" id="PF13183"/>
    </source>
</evidence>
<dbReference type="Pfam" id="PF11870">
    <property type="entry name" value="LutB_C"/>
    <property type="match status" value="1"/>
</dbReference>
<dbReference type="InterPro" id="IPR009051">
    <property type="entry name" value="Helical_ferredxn"/>
</dbReference>
<dbReference type="InterPro" id="IPR003741">
    <property type="entry name" value="LUD_dom"/>
</dbReference>
<feature type="domain" description="LUD" evidence="9">
    <location>
        <begin position="73"/>
        <end position="296"/>
    </location>
</feature>
<dbReference type="InterPro" id="IPR004452">
    <property type="entry name" value="LutB/LldF"/>
</dbReference>
<dbReference type="InterPro" id="IPR024185">
    <property type="entry name" value="FTHF_cligase-like_sf"/>
</dbReference>
<dbReference type="PROSITE" id="PS00198">
    <property type="entry name" value="4FE4S_FER_1"/>
    <property type="match status" value="1"/>
</dbReference>
<evidence type="ECO:0000256" key="8">
    <source>
        <dbReference type="SAM" id="MobiDB-lite"/>
    </source>
</evidence>
<evidence type="ECO:0000256" key="3">
    <source>
        <dbReference type="ARBA" id="ARBA00022723"/>
    </source>
</evidence>
<name>A0AA90H1P4_9ACTN</name>
<evidence type="ECO:0000256" key="1">
    <source>
        <dbReference type="ARBA" id="ARBA00022448"/>
    </source>
</evidence>
<dbReference type="Gene3D" id="3.40.50.10420">
    <property type="entry name" value="NagB/RpiA/CoA transferase-like"/>
    <property type="match status" value="1"/>
</dbReference>
<feature type="domain" description="Lactate utilization protein B C-terminal" evidence="10">
    <location>
        <begin position="395"/>
        <end position="471"/>
    </location>
</feature>
<keyword evidence="5" id="KW-0249">Electron transport</keyword>